<keyword evidence="2" id="KW-1185">Reference proteome</keyword>
<evidence type="ECO:0000313" key="2">
    <source>
        <dbReference type="Proteomes" id="UP001056426"/>
    </source>
</evidence>
<protein>
    <submittedName>
        <fullName evidence="1">Uncharacterized protein</fullName>
    </submittedName>
</protein>
<dbReference type="AlphaFoldDB" id="A0A9J6ZMJ3"/>
<name>A0A9J6ZMJ3_9BACT</name>
<proteinExistence type="predicted"/>
<gene>
    <name evidence="1" type="ORF">M9189_09530</name>
</gene>
<sequence>MTVIKEIWADCIVCEYYQEYDGIQGCNKFDLVGLPDKYRIGTSKKFCSSFSTKGPKYKIPDMSKMDEGVLYFYDPDNPNELKEDIDL</sequence>
<reference evidence="1" key="2">
    <citation type="submission" date="2022-06" db="EMBL/GenBank/DDBJ databases">
        <title>Xiashengella guii gen. nov. sp. nov., a bacterium isolated form anaerobic digestion tank.</title>
        <authorList>
            <person name="Huang H."/>
        </authorList>
    </citation>
    <scope>NUCLEOTIDE SEQUENCE</scope>
    <source>
        <strain evidence="1">Ai-910</strain>
    </source>
</reference>
<dbReference type="KEGG" id="alkq:M9189_09530"/>
<evidence type="ECO:0000313" key="1">
    <source>
        <dbReference type="EMBL" id="URW79092.1"/>
    </source>
</evidence>
<organism evidence="1 2">
    <name type="scientific">Xiashengella succiniciproducens</name>
    <dbReference type="NCBI Taxonomy" id="2949635"/>
    <lineage>
        <taxon>Bacteria</taxon>
        <taxon>Pseudomonadati</taxon>
        <taxon>Bacteroidota</taxon>
        <taxon>Bacteroidia</taxon>
        <taxon>Marinilabiliales</taxon>
        <taxon>Marinilabiliaceae</taxon>
        <taxon>Xiashengella</taxon>
    </lineage>
</organism>
<accession>A0A9J6ZMJ3</accession>
<dbReference type="EMBL" id="CP098400">
    <property type="protein sequence ID" value="URW79092.1"/>
    <property type="molecule type" value="Genomic_DNA"/>
</dbReference>
<dbReference type="RefSeq" id="WP_250722712.1">
    <property type="nucleotide sequence ID" value="NZ_CP098400.1"/>
</dbReference>
<dbReference type="Proteomes" id="UP001056426">
    <property type="component" value="Chromosome"/>
</dbReference>
<reference evidence="1" key="1">
    <citation type="submission" date="2022-05" db="EMBL/GenBank/DDBJ databases">
        <authorList>
            <person name="Sun X."/>
        </authorList>
    </citation>
    <scope>NUCLEOTIDE SEQUENCE</scope>
    <source>
        <strain evidence="1">Ai-910</strain>
    </source>
</reference>